<sequence>MSFPFLFISDTYLVYCEFNDQGNTLLVSTFFYYNDVALFSGFYGSSDKLETVLKKVYSFPEDMIKSVMKKDNHQCSQNVKLTCYYHDAISDNSEKYNESVVIVVEACKNSCHCIGGMDWSQSDVNRVFTDNIVISNPDRLPFHLYGVPDKSYSDEGFYDVTVGPVVCKSEISKNVSSSHSLCSDGKLYNYTDHCIMRVNERNDVNGCRDMTHLQHCDWENTSAGEDKELWNAITKDDNNITNNDDPNDHKDDLQDEESEESEDGDEPDTSKQKMSYMIHAFNEQILIWTQKI</sequence>
<organism evidence="2 3">
    <name type="scientific">Mytilus edulis</name>
    <name type="common">Blue mussel</name>
    <dbReference type="NCBI Taxonomy" id="6550"/>
    <lineage>
        <taxon>Eukaryota</taxon>
        <taxon>Metazoa</taxon>
        <taxon>Spiralia</taxon>
        <taxon>Lophotrochozoa</taxon>
        <taxon>Mollusca</taxon>
        <taxon>Bivalvia</taxon>
        <taxon>Autobranchia</taxon>
        <taxon>Pteriomorphia</taxon>
        <taxon>Mytilida</taxon>
        <taxon>Mytiloidea</taxon>
        <taxon>Mytilidae</taxon>
        <taxon>Mytilinae</taxon>
        <taxon>Mytilus</taxon>
    </lineage>
</organism>
<evidence type="ECO:0000256" key="1">
    <source>
        <dbReference type="SAM" id="MobiDB-lite"/>
    </source>
</evidence>
<keyword evidence="3" id="KW-1185">Reference proteome</keyword>
<dbReference type="AlphaFoldDB" id="A0A8S3QTU2"/>
<dbReference type="Proteomes" id="UP000683360">
    <property type="component" value="Unassembled WGS sequence"/>
</dbReference>
<evidence type="ECO:0000313" key="2">
    <source>
        <dbReference type="EMBL" id="CAG2198024.1"/>
    </source>
</evidence>
<dbReference type="EMBL" id="CAJPWZ010000660">
    <property type="protein sequence ID" value="CAG2198024.1"/>
    <property type="molecule type" value="Genomic_DNA"/>
</dbReference>
<accession>A0A8S3QTU2</accession>
<protein>
    <submittedName>
        <fullName evidence="2">Uncharacterized protein</fullName>
    </submittedName>
</protein>
<feature type="compositionally biased region" description="Acidic residues" evidence="1">
    <location>
        <begin position="253"/>
        <end position="267"/>
    </location>
</feature>
<comment type="caution">
    <text evidence="2">The sequence shown here is derived from an EMBL/GenBank/DDBJ whole genome shotgun (WGS) entry which is preliminary data.</text>
</comment>
<gene>
    <name evidence="2" type="ORF">MEDL_12802</name>
</gene>
<reference evidence="2" key="1">
    <citation type="submission" date="2021-03" db="EMBL/GenBank/DDBJ databases">
        <authorList>
            <person name="Bekaert M."/>
        </authorList>
    </citation>
    <scope>NUCLEOTIDE SEQUENCE</scope>
</reference>
<evidence type="ECO:0000313" key="3">
    <source>
        <dbReference type="Proteomes" id="UP000683360"/>
    </source>
</evidence>
<feature type="region of interest" description="Disordered" evidence="1">
    <location>
        <begin position="236"/>
        <end position="273"/>
    </location>
</feature>
<proteinExistence type="predicted"/>
<name>A0A8S3QTU2_MYTED</name>